<feature type="region of interest" description="Disordered" evidence="1">
    <location>
        <begin position="123"/>
        <end position="160"/>
    </location>
</feature>
<sequence>MTLYQDNSGSVWLSGLYQTGFNPKNSYSWSIVDSCNNSMYDLTSSLGIEWNKCDSCSSSSHSNSHYYRKGRRNVDEKCGGDDWGTMGWVVKINDLMWDCDGRGVSHQGDSSCKKDNKRALTGEGPGSGFFLQVGSSDGSGPVNTPINVNNEGNVVAPPPP</sequence>
<evidence type="ECO:0000256" key="1">
    <source>
        <dbReference type="SAM" id="MobiDB-lite"/>
    </source>
</evidence>
<comment type="caution">
    <text evidence="2">The sequence shown here is derived from an EMBL/GenBank/DDBJ whole genome shotgun (WGS) entry which is preliminary data.</text>
</comment>
<reference evidence="2" key="1">
    <citation type="submission" date="2021-06" db="EMBL/GenBank/DDBJ databases">
        <authorList>
            <person name="Kallberg Y."/>
            <person name="Tangrot J."/>
            <person name="Rosling A."/>
        </authorList>
    </citation>
    <scope>NUCLEOTIDE SEQUENCE</scope>
    <source>
        <strain evidence="2">FL966</strain>
    </source>
</reference>
<feature type="non-terminal residue" evidence="2">
    <location>
        <position position="160"/>
    </location>
</feature>
<dbReference type="OrthoDB" id="2431886at2759"/>
<protein>
    <submittedName>
        <fullName evidence="2">16558_t:CDS:1</fullName>
    </submittedName>
</protein>
<dbReference type="AlphaFoldDB" id="A0A9N9NSW4"/>
<dbReference type="EMBL" id="CAJVQA010021280">
    <property type="protein sequence ID" value="CAG8768077.1"/>
    <property type="molecule type" value="Genomic_DNA"/>
</dbReference>
<organism evidence="2 3">
    <name type="scientific">Cetraspora pellucida</name>
    <dbReference type="NCBI Taxonomy" id="1433469"/>
    <lineage>
        <taxon>Eukaryota</taxon>
        <taxon>Fungi</taxon>
        <taxon>Fungi incertae sedis</taxon>
        <taxon>Mucoromycota</taxon>
        <taxon>Glomeromycotina</taxon>
        <taxon>Glomeromycetes</taxon>
        <taxon>Diversisporales</taxon>
        <taxon>Gigasporaceae</taxon>
        <taxon>Cetraspora</taxon>
    </lineage>
</organism>
<proteinExistence type="predicted"/>
<evidence type="ECO:0000313" key="2">
    <source>
        <dbReference type="EMBL" id="CAG8768077.1"/>
    </source>
</evidence>
<gene>
    <name evidence="2" type="ORF">CPELLU_LOCUS15696</name>
</gene>
<evidence type="ECO:0000313" key="3">
    <source>
        <dbReference type="Proteomes" id="UP000789759"/>
    </source>
</evidence>
<name>A0A9N9NSW4_9GLOM</name>
<keyword evidence="3" id="KW-1185">Reference proteome</keyword>
<accession>A0A9N9NSW4</accession>
<feature type="compositionally biased region" description="Polar residues" evidence="1">
    <location>
        <begin position="133"/>
        <end position="152"/>
    </location>
</feature>
<dbReference type="Proteomes" id="UP000789759">
    <property type="component" value="Unassembled WGS sequence"/>
</dbReference>